<dbReference type="Pfam" id="PF19300">
    <property type="entry name" value="BPD_transp_1_N"/>
    <property type="match status" value="1"/>
</dbReference>
<feature type="transmembrane region" description="Helical" evidence="7">
    <location>
        <begin position="125"/>
        <end position="147"/>
    </location>
</feature>
<sequence length="358" mass="39250">MAEITTSVPRDNAGTDLRPNPLFLVGRIIGKTLLPVLVTLFGLAALTFFIGRMLPIDPVVAILGDNATQEAYDNMARSLGMDKPLWYQFGIYLKGILSLDFGQALTTGKPVIEDIARVFPATIELATLSIIIGTGLGIPAGVLGAMYRNSWIDHVIRFTGLIGYSAPNFWLGLMGLVIFYATLGWIGGPGRIDFIYEFDIEPITGFYLVDTAITGKWDVFRNAFGHIILPASILGFGALAYISRMTRSFMMEQLGQEYIITARVKGLSWGRTVWVHAFRNVAVQVVTVVALSYAFLLEGAVLTETVFAWPGFGRYLTNALLVGDMNAVVGCSLLVGIIFVTLNLFCDVLYRVVDPRTR</sequence>
<feature type="domain" description="ABC transmembrane type-1" evidence="8">
    <location>
        <begin position="119"/>
        <end position="350"/>
    </location>
</feature>
<evidence type="ECO:0000256" key="2">
    <source>
        <dbReference type="ARBA" id="ARBA00022448"/>
    </source>
</evidence>
<reference evidence="9 10" key="1">
    <citation type="submission" date="2024-05" db="EMBL/GenBank/DDBJ databases">
        <title>Neorhizobium sp. Rsf11, a plant growth promoting and heavy metal resistant PAH-degrader.</title>
        <authorList>
            <person name="Golubev S.N."/>
            <person name="Muratova A.Y."/>
            <person name="Markelova M.I."/>
        </authorList>
    </citation>
    <scope>NUCLEOTIDE SEQUENCE [LARGE SCALE GENOMIC DNA]</scope>
    <source>
        <strain evidence="9 10">Rsf11</strain>
    </source>
</reference>
<evidence type="ECO:0000259" key="8">
    <source>
        <dbReference type="PROSITE" id="PS50928"/>
    </source>
</evidence>
<comment type="subcellular location">
    <subcellularLocation>
        <location evidence="1 7">Cell membrane</location>
        <topology evidence="1 7">Multi-pass membrane protein</topology>
    </subcellularLocation>
</comment>
<evidence type="ECO:0000313" key="9">
    <source>
        <dbReference type="EMBL" id="MEQ1405917.1"/>
    </source>
</evidence>
<feature type="transmembrane region" description="Helical" evidence="7">
    <location>
        <begin position="327"/>
        <end position="350"/>
    </location>
</feature>
<keyword evidence="3" id="KW-1003">Cell membrane</keyword>
<dbReference type="PROSITE" id="PS50928">
    <property type="entry name" value="ABC_TM1"/>
    <property type="match status" value="1"/>
</dbReference>
<feature type="transmembrane region" description="Helical" evidence="7">
    <location>
        <begin position="28"/>
        <end position="50"/>
    </location>
</feature>
<feature type="transmembrane region" description="Helical" evidence="7">
    <location>
        <begin position="281"/>
        <end position="307"/>
    </location>
</feature>
<name>A0ABV0M232_9HYPH</name>
<dbReference type="PANTHER" id="PTHR43163">
    <property type="entry name" value="DIPEPTIDE TRANSPORT SYSTEM PERMEASE PROTEIN DPPB-RELATED"/>
    <property type="match status" value="1"/>
</dbReference>
<proteinExistence type="inferred from homology"/>
<keyword evidence="5 7" id="KW-1133">Transmembrane helix</keyword>
<feature type="transmembrane region" description="Helical" evidence="7">
    <location>
        <begin position="168"/>
        <end position="188"/>
    </location>
</feature>
<keyword evidence="10" id="KW-1185">Reference proteome</keyword>
<dbReference type="CDD" id="cd06261">
    <property type="entry name" value="TM_PBP2"/>
    <property type="match status" value="1"/>
</dbReference>
<organism evidence="9 10">
    <name type="scientific">Neorhizobium phenanthreniclasticum</name>
    <dbReference type="NCBI Taxonomy" id="3157917"/>
    <lineage>
        <taxon>Bacteria</taxon>
        <taxon>Pseudomonadati</taxon>
        <taxon>Pseudomonadota</taxon>
        <taxon>Alphaproteobacteria</taxon>
        <taxon>Hyphomicrobiales</taxon>
        <taxon>Rhizobiaceae</taxon>
        <taxon>Rhizobium/Agrobacterium group</taxon>
        <taxon>Neorhizobium</taxon>
    </lineage>
</organism>
<evidence type="ECO:0000313" key="10">
    <source>
        <dbReference type="Proteomes" id="UP001496627"/>
    </source>
</evidence>
<evidence type="ECO:0000256" key="3">
    <source>
        <dbReference type="ARBA" id="ARBA00022475"/>
    </source>
</evidence>
<evidence type="ECO:0000256" key="5">
    <source>
        <dbReference type="ARBA" id="ARBA00022989"/>
    </source>
</evidence>
<keyword evidence="2 7" id="KW-0813">Transport</keyword>
<evidence type="ECO:0000256" key="7">
    <source>
        <dbReference type="RuleBase" id="RU363032"/>
    </source>
</evidence>
<dbReference type="Proteomes" id="UP001496627">
    <property type="component" value="Unassembled WGS sequence"/>
</dbReference>
<keyword evidence="4 7" id="KW-0812">Transmembrane</keyword>
<comment type="caution">
    <text evidence="9">The sequence shown here is derived from an EMBL/GenBank/DDBJ whole genome shotgun (WGS) entry which is preliminary data.</text>
</comment>
<dbReference type="EMBL" id="JBEAAL010000008">
    <property type="protein sequence ID" value="MEQ1405917.1"/>
    <property type="molecule type" value="Genomic_DNA"/>
</dbReference>
<dbReference type="InterPro" id="IPR045621">
    <property type="entry name" value="BPD_transp_1_N"/>
</dbReference>
<dbReference type="PANTHER" id="PTHR43163:SF8">
    <property type="entry name" value="D,D-DIPEPTIDE TRANSPORT SYSTEM PERMEASE PROTEIN DDPB-RELATED"/>
    <property type="match status" value="1"/>
</dbReference>
<evidence type="ECO:0000256" key="4">
    <source>
        <dbReference type="ARBA" id="ARBA00022692"/>
    </source>
</evidence>
<dbReference type="Pfam" id="PF00528">
    <property type="entry name" value="BPD_transp_1"/>
    <property type="match status" value="1"/>
</dbReference>
<dbReference type="InterPro" id="IPR035906">
    <property type="entry name" value="MetI-like_sf"/>
</dbReference>
<feature type="transmembrane region" description="Helical" evidence="7">
    <location>
        <begin position="223"/>
        <end position="242"/>
    </location>
</feature>
<accession>A0ABV0M232</accession>
<gene>
    <name evidence="9" type="ORF">ABK249_13315</name>
</gene>
<evidence type="ECO:0000256" key="6">
    <source>
        <dbReference type="ARBA" id="ARBA00023136"/>
    </source>
</evidence>
<keyword evidence="6 7" id="KW-0472">Membrane</keyword>
<dbReference type="Gene3D" id="1.10.3720.10">
    <property type="entry name" value="MetI-like"/>
    <property type="match status" value="1"/>
</dbReference>
<dbReference type="InterPro" id="IPR000515">
    <property type="entry name" value="MetI-like"/>
</dbReference>
<dbReference type="SUPFAM" id="SSF161098">
    <property type="entry name" value="MetI-like"/>
    <property type="match status" value="1"/>
</dbReference>
<comment type="similarity">
    <text evidence="7">Belongs to the binding-protein-dependent transport system permease family.</text>
</comment>
<protein>
    <submittedName>
        <fullName evidence="9">ABC transporter permease</fullName>
    </submittedName>
</protein>
<evidence type="ECO:0000256" key="1">
    <source>
        <dbReference type="ARBA" id="ARBA00004651"/>
    </source>
</evidence>